<sequence length="69" mass="7689">MTYIAGHKAAFQDCESLLRLARKRGVACENGAWPCTNKVCAPKILLTPQNFVLIFWCKLSQLKGGAEYD</sequence>
<protein>
    <submittedName>
        <fullName evidence="1">Uncharacterized protein</fullName>
    </submittedName>
</protein>
<evidence type="ECO:0000313" key="2">
    <source>
        <dbReference type="Proteomes" id="UP000824782"/>
    </source>
</evidence>
<reference evidence="1" key="1">
    <citation type="thesis" date="2020" institute="ProQuest LLC" country="789 East Eisenhower Parkway, Ann Arbor, MI, USA">
        <title>Comparative Genomics and Chromosome Evolution.</title>
        <authorList>
            <person name="Mudd A.B."/>
        </authorList>
    </citation>
    <scope>NUCLEOTIDE SEQUENCE</scope>
    <source>
        <strain evidence="1">237g6f4</strain>
        <tissue evidence="1">Blood</tissue>
    </source>
</reference>
<name>A0AAV6YZP9_ENGPU</name>
<dbReference type="EMBL" id="WNYA01010388">
    <property type="protein sequence ID" value="KAG8540465.1"/>
    <property type="molecule type" value="Genomic_DNA"/>
</dbReference>
<dbReference type="Proteomes" id="UP000824782">
    <property type="component" value="Unassembled WGS sequence"/>
</dbReference>
<accession>A0AAV6YZP9</accession>
<dbReference type="AlphaFoldDB" id="A0AAV6YZP9"/>
<organism evidence="1 2">
    <name type="scientific">Engystomops pustulosus</name>
    <name type="common">Tungara frog</name>
    <name type="synonym">Physalaemus pustulosus</name>
    <dbReference type="NCBI Taxonomy" id="76066"/>
    <lineage>
        <taxon>Eukaryota</taxon>
        <taxon>Metazoa</taxon>
        <taxon>Chordata</taxon>
        <taxon>Craniata</taxon>
        <taxon>Vertebrata</taxon>
        <taxon>Euteleostomi</taxon>
        <taxon>Amphibia</taxon>
        <taxon>Batrachia</taxon>
        <taxon>Anura</taxon>
        <taxon>Neobatrachia</taxon>
        <taxon>Hyloidea</taxon>
        <taxon>Leptodactylidae</taxon>
        <taxon>Leiuperinae</taxon>
        <taxon>Engystomops</taxon>
    </lineage>
</organism>
<comment type="caution">
    <text evidence="1">The sequence shown here is derived from an EMBL/GenBank/DDBJ whole genome shotgun (WGS) entry which is preliminary data.</text>
</comment>
<gene>
    <name evidence="1" type="ORF">GDO81_019252</name>
</gene>
<evidence type="ECO:0000313" key="1">
    <source>
        <dbReference type="EMBL" id="KAG8540465.1"/>
    </source>
</evidence>
<keyword evidence="2" id="KW-1185">Reference proteome</keyword>
<proteinExistence type="predicted"/>